<comment type="caution">
    <text evidence="11">The sequence shown here is derived from an EMBL/GenBank/DDBJ whole genome shotgun (WGS) entry which is preliminary data.</text>
</comment>
<feature type="active site" evidence="9">
    <location>
        <position position="286"/>
    </location>
</feature>
<keyword evidence="1 9" id="KW-1003">Cell membrane</keyword>
<dbReference type="SMART" id="SM00155">
    <property type="entry name" value="PLDc"/>
    <property type="match status" value="2"/>
</dbReference>
<dbReference type="SUPFAM" id="SSF56024">
    <property type="entry name" value="Phospholipase D/nuclease"/>
    <property type="match status" value="2"/>
</dbReference>
<evidence type="ECO:0000256" key="8">
    <source>
        <dbReference type="ARBA" id="ARBA00023264"/>
    </source>
</evidence>
<protein>
    <recommendedName>
        <fullName evidence="9">Cardiolipin synthase B</fullName>
        <shortName evidence="9">CL synthase</shortName>
        <ecNumber evidence="9">2.7.8.-</ecNumber>
    </recommendedName>
</protein>
<feature type="active site" evidence="9">
    <location>
        <position position="120"/>
    </location>
</feature>
<comment type="catalytic activity">
    <reaction evidence="9">
        <text>2 a 1,2-diacyl-sn-glycero-3-phospho-(1'-sn-glycerol) = a cardiolipin + glycerol</text>
        <dbReference type="Rhea" id="RHEA:31451"/>
        <dbReference type="ChEBI" id="CHEBI:17754"/>
        <dbReference type="ChEBI" id="CHEBI:62237"/>
        <dbReference type="ChEBI" id="CHEBI:64716"/>
    </reaction>
</comment>
<keyword evidence="7 9" id="KW-0594">Phospholipid biosynthesis</keyword>
<name>A0ABT1QTI1_9GAMM</name>
<dbReference type="PANTHER" id="PTHR21248:SF23">
    <property type="entry name" value="CARDIOLIPIN SYNTHASE B"/>
    <property type="match status" value="1"/>
</dbReference>
<dbReference type="PROSITE" id="PS50035">
    <property type="entry name" value="PLD"/>
    <property type="match status" value="2"/>
</dbReference>
<evidence type="ECO:0000256" key="6">
    <source>
        <dbReference type="ARBA" id="ARBA00023136"/>
    </source>
</evidence>
<evidence type="ECO:0000259" key="10">
    <source>
        <dbReference type="PROSITE" id="PS50035"/>
    </source>
</evidence>
<comment type="similarity">
    <text evidence="9">Belongs to the phospholipase D family. Cardiolipin synthase subfamily. ClsB sub-subfamily.</text>
</comment>
<keyword evidence="2 9" id="KW-0444">Lipid biosynthesis</keyword>
<keyword evidence="6 9" id="KW-0472">Membrane</keyword>
<evidence type="ECO:0000256" key="1">
    <source>
        <dbReference type="ARBA" id="ARBA00022475"/>
    </source>
</evidence>
<evidence type="ECO:0000256" key="2">
    <source>
        <dbReference type="ARBA" id="ARBA00022516"/>
    </source>
</evidence>
<evidence type="ECO:0000256" key="3">
    <source>
        <dbReference type="ARBA" id="ARBA00022679"/>
    </source>
</evidence>
<dbReference type="Pfam" id="PF13091">
    <property type="entry name" value="PLDc_2"/>
    <property type="match status" value="2"/>
</dbReference>
<evidence type="ECO:0000313" key="11">
    <source>
        <dbReference type="EMBL" id="MCQ4165593.1"/>
    </source>
</evidence>
<comment type="subcellular location">
    <subcellularLocation>
        <location evidence="9">Cell membrane</location>
        <topology evidence="9">Peripheral membrane protein</topology>
    </subcellularLocation>
</comment>
<dbReference type="Proteomes" id="UP001165498">
    <property type="component" value="Unassembled WGS sequence"/>
</dbReference>
<feature type="active site" evidence="9">
    <location>
        <position position="113"/>
    </location>
</feature>
<dbReference type="RefSeq" id="WP_255914780.1">
    <property type="nucleotide sequence ID" value="NZ_JANFQO010000010.1"/>
</dbReference>
<accession>A0ABT1QTI1</accession>
<reference evidence="11" key="1">
    <citation type="submission" date="2022-07" db="EMBL/GenBank/DDBJ databases">
        <title>Tahibacter sp., a new gammaproteobacterium isolated from the silt sample collected at pig farm.</title>
        <authorList>
            <person name="Chen H."/>
        </authorList>
    </citation>
    <scope>NUCLEOTIDE SEQUENCE</scope>
    <source>
        <strain evidence="11">P2K</strain>
    </source>
</reference>
<gene>
    <name evidence="9 11" type="primary">clsB</name>
    <name evidence="11" type="ORF">NM961_12815</name>
</gene>
<dbReference type="NCBIfam" id="NF008427">
    <property type="entry name" value="PRK11263.1"/>
    <property type="match status" value="1"/>
</dbReference>
<proteinExistence type="inferred from homology"/>
<keyword evidence="4" id="KW-0677">Repeat</keyword>
<comment type="function">
    <text evidence="9">Catalyzes the phosphatidyl group transfer from one phosphatidylglycerol molecule to another to form cardiolipin (CL) (diphosphatidylglycerol) and glycerol.</text>
</comment>
<dbReference type="EMBL" id="JANFQO010000010">
    <property type="protein sequence ID" value="MCQ4165593.1"/>
    <property type="molecule type" value="Genomic_DNA"/>
</dbReference>
<evidence type="ECO:0000256" key="4">
    <source>
        <dbReference type="ARBA" id="ARBA00022737"/>
    </source>
</evidence>
<keyword evidence="12" id="KW-1185">Reference proteome</keyword>
<dbReference type="InterPro" id="IPR025202">
    <property type="entry name" value="PLD-like_dom"/>
</dbReference>
<evidence type="ECO:0000256" key="5">
    <source>
        <dbReference type="ARBA" id="ARBA00023098"/>
    </source>
</evidence>
<evidence type="ECO:0000256" key="9">
    <source>
        <dbReference type="HAMAP-Rule" id="MF_01917"/>
    </source>
</evidence>
<dbReference type="InterPro" id="IPR030872">
    <property type="entry name" value="Cardiolipin_synth_ClsB"/>
</dbReference>
<keyword evidence="8 9" id="KW-1208">Phospholipid metabolism</keyword>
<feature type="domain" description="PLD phosphodiesterase" evidence="10">
    <location>
        <begin position="108"/>
        <end position="135"/>
    </location>
</feature>
<dbReference type="CDD" id="cd09159">
    <property type="entry name" value="PLDc_ybhO_like_2"/>
    <property type="match status" value="1"/>
</dbReference>
<evidence type="ECO:0000313" key="12">
    <source>
        <dbReference type="Proteomes" id="UP001165498"/>
    </source>
</evidence>
<keyword evidence="5 9" id="KW-0443">Lipid metabolism</keyword>
<dbReference type="PANTHER" id="PTHR21248">
    <property type="entry name" value="CARDIOLIPIN SYNTHASE"/>
    <property type="match status" value="1"/>
</dbReference>
<sequence length="396" mass="44194">MKPAWRQGNRIQLFENGEEFFPHVFAALAGARTRIYIETFILADDEVGLQLRDVLVAAAARGVEVDVLADGFGSEPLGADYRACLAAAGVRLHIYEPRARLFGMRVNLFRRLHRKLVLIDGSLAYIGGINFCNDQMLSAGPKALHDYAVALEGPVVDDIQAFAVRSLSAAHPPPQPRELAPSPAVGTARVCFVTRDNHRHPTDIEREYRAAIRAAHSEILIANAYFFPGYRLLRDLRDAARRGVRVNLVVQGNPDLAIVTVIARWLYHYLVPAGVRIHEFRERPMHAKVAVIDGHWATVGSSNLDPLSLSLNLEANVLIDDAEFAGLLKARLCRLIEAGCHTVTPARVPPRTVWRTFTGLLVFHFLRHFPEWARRLRANRPLIVDASSELDGRARR</sequence>
<dbReference type="Gene3D" id="3.30.870.10">
    <property type="entry name" value="Endonuclease Chain A"/>
    <property type="match status" value="2"/>
</dbReference>
<dbReference type="CDD" id="cd09110">
    <property type="entry name" value="PLDc_CLS_1"/>
    <property type="match status" value="1"/>
</dbReference>
<feature type="active site" evidence="9">
    <location>
        <position position="288"/>
    </location>
</feature>
<dbReference type="EC" id="2.7.8.-" evidence="9"/>
<evidence type="ECO:0000256" key="7">
    <source>
        <dbReference type="ARBA" id="ARBA00023209"/>
    </source>
</evidence>
<organism evidence="11 12">
    <name type="scientific">Tahibacter harae</name>
    <dbReference type="NCBI Taxonomy" id="2963937"/>
    <lineage>
        <taxon>Bacteria</taxon>
        <taxon>Pseudomonadati</taxon>
        <taxon>Pseudomonadota</taxon>
        <taxon>Gammaproteobacteria</taxon>
        <taxon>Lysobacterales</taxon>
        <taxon>Rhodanobacteraceae</taxon>
        <taxon>Tahibacter</taxon>
    </lineage>
</organism>
<feature type="active site" evidence="9">
    <location>
        <position position="115"/>
    </location>
</feature>
<dbReference type="InterPro" id="IPR001736">
    <property type="entry name" value="PLipase_D/transphosphatidylase"/>
</dbReference>
<dbReference type="GO" id="GO:0016740">
    <property type="term" value="F:transferase activity"/>
    <property type="evidence" value="ECO:0007669"/>
    <property type="project" value="UniProtKB-KW"/>
</dbReference>
<dbReference type="HAMAP" id="MF_01917">
    <property type="entry name" value="Cardiolipin_synth_ClsB"/>
    <property type="match status" value="1"/>
</dbReference>
<feature type="domain" description="PLD phosphodiesterase" evidence="10">
    <location>
        <begin position="281"/>
        <end position="308"/>
    </location>
</feature>
<dbReference type="PIRSF" id="PIRSF000850">
    <property type="entry name" value="Phospholipase_D_PSS"/>
    <property type="match status" value="1"/>
</dbReference>
<keyword evidence="3 9" id="KW-0808">Transferase</keyword>
<feature type="active site" evidence="9">
    <location>
        <position position="293"/>
    </location>
</feature>